<sequence>MVDVGTDTVLTPNWWESEQERRKKESSRRSAKVGSRGPSAVVNHADTGAESAMETDGEGWREVAGRKATAAPHSGRAMGLPIPMRTGAKFRAKPPAVLVKVAAGSSHADTVRAVRNNSEVNLVELELRLLACAKPGMGTCWLS</sequence>
<dbReference type="AlphaFoldDB" id="A0AAV0Y7A3"/>
<feature type="region of interest" description="Disordered" evidence="1">
    <location>
        <begin position="1"/>
        <end position="82"/>
    </location>
</feature>
<keyword evidence="3" id="KW-1185">Reference proteome</keyword>
<gene>
    <name evidence="2" type="ORF">MEUPH1_LOCUS30149</name>
</gene>
<name>A0AAV0Y7A3_9HEMI</name>
<proteinExistence type="predicted"/>
<dbReference type="EMBL" id="CARXXK010001583">
    <property type="protein sequence ID" value="CAI6376814.1"/>
    <property type="molecule type" value="Genomic_DNA"/>
</dbReference>
<organism evidence="2 3">
    <name type="scientific">Macrosiphum euphorbiae</name>
    <name type="common">potato aphid</name>
    <dbReference type="NCBI Taxonomy" id="13131"/>
    <lineage>
        <taxon>Eukaryota</taxon>
        <taxon>Metazoa</taxon>
        <taxon>Ecdysozoa</taxon>
        <taxon>Arthropoda</taxon>
        <taxon>Hexapoda</taxon>
        <taxon>Insecta</taxon>
        <taxon>Pterygota</taxon>
        <taxon>Neoptera</taxon>
        <taxon>Paraneoptera</taxon>
        <taxon>Hemiptera</taxon>
        <taxon>Sternorrhyncha</taxon>
        <taxon>Aphidomorpha</taxon>
        <taxon>Aphidoidea</taxon>
        <taxon>Aphididae</taxon>
        <taxon>Macrosiphini</taxon>
        <taxon>Macrosiphum</taxon>
    </lineage>
</organism>
<accession>A0AAV0Y7A3</accession>
<evidence type="ECO:0000313" key="3">
    <source>
        <dbReference type="Proteomes" id="UP001160148"/>
    </source>
</evidence>
<protein>
    <submittedName>
        <fullName evidence="2">Uncharacterized protein</fullName>
    </submittedName>
</protein>
<dbReference type="Proteomes" id="UP001160148">
    <property type="component" value="Unassembled WGS sequence"/>
</dbReference>
<comment type="caution">
    <text evidence="2">The sequence shown here is derived from an EMBL/GenBank/DDBJ whole genome shotgun (WGS) entry which is preliminary data.</text>
</comment>
<evidence type="ECO:0000313" key="2">
    <source>
        <dbReference type="EMBL" id="CAI6376814.1"/>
    </source>
</evidence>
<evidence type="ECO:0000256" key="1">
    <source>
        <dbReference type="SAM" id="MobiDB-lite"/>
    </source>
</evidence>
<reference evidence="2 3" key="1">
    <citation type="submission" date="2023-01" db="EMBL/GenBank/DDBJ databases">
        <authorList>
            <person name="Whitehead M."/>
        </authorList>
    </citation>
    <scope>NUCLEOTIDE SEQUENCE [LARGE SCALE GENOMIC DNA]</scope>
</reference>